<keyword evidence="2" id="KW-1185">Reference proteome</keyword>
<dbReference type="HOGENOM" id="CLU_3267357_0_0_10"/>
<dbReference type="KEGG" id="ccm:Ccan_16440"/>
<evidence type="ECO:0000313" key="2">
    <source>
        <dbReference type="Proteomes" id="UP000008895"/>
    </source>
</evidence>
<dbReference type="Proteomes" id="UP000008895">
    <property type="component" value="Chromosome"/>
</dbReference>
<name>F9YRV9_CAPCC</name>
<protein>
    <submittedName>
        <fullName evidence="1">Uncharacterized protein</fullName>
    </submittedName>
</protein>
<proteinExistence type="predicted"/>
<reference evidence="1 2" key="1">
    <citation type="journal article" date="2011" name="J. Bacteriol.">
        <title>Complete genome sequence of the dog commensal and human pathogen Capnocytophaga canimorsus strain 5.</title>
        <authorList>
            <person name="Manfredi P."/>
            <person name="Pagni M."/>
            <person name="Cornelis G.R."/>
        </authorList>
    </citation>
    <scope>NUCLEOTIDE SEQUENCE [LARGE SCALE GENOMIC DNA]</scope>
    <source>
        <strain evidence="2">5</strain>
    </source>
</reference>
<organism evidence="1 2">
    <name type="scientific">Capnocytophaga canimorsus (strain 5)</name>
    <dbReference type="NCBI Taxonomy" id="860228"/>
    <lineage>
        <taxon>Bacteria</taxon>
        <taxon>Pseudomonadati</taxon>
        <taxon>Bacteroidota</taxon>
        <taxon>Flavobacteriia</taxon>
        <taxon>Flavobacteriales</taxon>
        <taxon>Flavobacteriaceae</taxon>
        <taxon>Capnocytophaga</taxon>
    </lineage>
</organism>
<accession>F9YRV9</accession>
<gene>
    <name evidence="1" type="ordered locus">Ccan_16440</name>
</gene>
<dbReference type="STRING" id="860228.Ccan_16440"/>
<evidence type="ECO:0000313" key="1">
    <source>
        <dbReference type="EMBL" id="AEK23760.1"/>
    </source>
</evidence>
<dbReference type="EMBL" id="CP002113">
    <property type="protein sequence ID" value="AEK23760.1"/>
    <property type="molecule type" value="Genomic_DNA"/>
</dbReference>
<dbReference type="AlphaFoldDB" id="F9YRV9"/>
<sequence>MFFSYLTLNTTRNPILCRVFSVCVLRLATRQADFGQKALAP</sequence>